<dbReference type="GO" id="GO:0098553">
    <property type="term" value="C:lumenal side of endoplasmic reticulum membrane"/>
    <property type="evidence" value="ECO:0007669"/>
    <property type="project" value="TreeGrafter"/>
</dbReference>
<dbReference type="GO" id="GO:0033619">
    <property type="term" value="P:membrane protein proteolysis"/>
    <property type="evidence" value="ECO:0007669"/>
    <property type="project" value="TreeGrafter"/>
</dbReference>
<dbReference type="PANTHER" id="PTHR12174">
    <property type="entry name" value="SIGNAL PEPTIDE PEPTIDASE"/>
    <property type="match status" value="1"/>
</dbReference>
<evidence type="ECO:0000256" key="3">
    <source>
        <dbReference type="ARBA" id="ARBA00022692"/>
    </source>
</evidence>
<evidence type="ECO:0000256" key="4">
    <source>
        <dbReference type="ARBA" id="ARBA00022801"/>
    </source>
</evidence>
<keyword evidence="5" id="KW-0256">Endoplasmic reticulum</keyword>
<keyword evidence="7 8" id="KW-0472">Membrane</keyword>
<evidence type="ECO:0000313" key="10">
    <source>
        <dbReference type="Proteomes" id="UP000681967"/>
    </source>
</evidence>
<evidence type="ECO:0000256" key="1">
    <source>
        <dbReference type="ARBA" id="ARBA00004477"/>
    </source>
</evidence>
<dbReference type="GO" id="GO:0006465">
    <property type="term" value="P:signal peptide processing"/>
    <property type="evidence" value="ECO:0007669"/>
    <property type="project" value="TreeGrafter"/>
</dbReference>
<dbReference type="InterPro" id="IPR007369">
    <property type="entry name" value="Peptidase_A22B_SPP"/>
</dbReference>
<feature type="transmembrane region" description="Helical" evidence="8">
    <location>
        <begin position="170"/>
        <end position="189"/>
    </location>
</feature>
<organism evidence="9 10">
    <name type="scientific">Rotaria magnacalcarata</name>
    <dbReference type="NCBI Taxonomy" id="392030"/>
    <lineage>
        <taxon>Eukaryota</taxon>
        <taxon>Metazoa</taxon>
        <taxon>Spiralia</taxon>
        <taxon>Gnathifera</taxon>
        <taxon>Rotifera</taxon>
        <taxon>Eurotatoria</taxon>
        <taxon>Bdelloidea</taxon>
        <taxon>Philodinida</taxon>
        <taxon>Philodinidae</taxon>
        <taxon>Rotaria</taxon>
    </lineage>
</organism>
<keyword evidence="3 8" id="KW-0812">Transmembrane</keyword>
<dbReference type="Pfam" id="PF04258">
    <property type="entry name" value="Peptidase_A22B"/>
    <property type="match status" value="1"/>
</dbReference>
<gene>
    <name evidence="9" type="ORF">BYL167_LOCUS17637</name>
</gene>
<dbReference type="PANTHER" id="PTHR12174:SF23">
    <property type="entry name" value="MINOR HISTOCOMPATIBILITY ANTIGEN H13"/>
    <property type="match status" value="1"/>
</dbReference>
<evidence type="ECO:0000256" key="8">
    <source>
        <dbReference type="SAM" id="Phobius"/>
    </source>
</evidence>
<evidence type="ECO:0000256" key="7">
    <source>
        <dbReference type="ARBA" id="ARBA00023136"/>
    </source>
</evidence>
<feature type="transmembrane region" description="Helical" evidence="8">
    <location>
        <begin position="35"/>
        <end position="53"/>
    </location>
</feature>
<comment type="similarity">
    <text evidence="2">Belongs to the peptidase A22B family.</text>
</comment>
<reference evidence="9" key="1">
    <citation type="submission" date="2021-02" db="EMBL/GenBank/DDBJ databases">
        <authorList>
            <person name="Nowell W R."/>
        </authorList>
    </citation>
    <scope>NUCLEOTIDE SEQUENCE</scope>
</reference>
<comment type="caution">
    <text evidence="9">The sequence shown here is derived from an EMBL/GenBank/DDBJ whole genome shotgun (WGS) entry which is preliminary data.</text>
</comment>
<comment type="subcellular location">
    <subcellularLocation>
        <location evidence="1">Endoplasmic reticulum membrane</location>
        <topology evidence="1">Multi-pass membrane protein</topology>
    </subcellularLocation>
</comment>
<dbReference type="InterPro" id="IPR006639">
    <property type="entry name" value="Preselin/SPP"/>
</dbReference>
<accession>A0A8S2PW52</accession>
<dbReference type="Proteomes" id="UP000681967">
    <property type="component" value="Unassembled WGS sequence"/>
</dbReference>
<dbReference type="SMART" id="SM00730">
    <property type="entry name" value="PSN"/>
    <property type="match status" value="1"/>
</dbReference>
<keyword evidence="6 8" id="KW-1133">Transmembrane helix</keyword>
<evidence type="ECO:0000256" key="5">
    <source>
        <dbReference type="ARBA" id="ARBA00022824"/>
    </source>
</evidence>
<evidence type="ECO:0000256" key="6">
    <source>
        <dbReference type="ARBA" id="ARBA00022989"/>
    </source>
</evidence>
<dbReference type="EMBL" id="CAJOBH010007033">
    <property type="protein sequence ID" value="CAF4073088.1"/>
    <property type="molecule type" value="Genomic_DNA"/>
</dbReference>
<feature type="transmembrane region" description="Helical" evidence="8">
    <location>
        <begin position="141"/>
        <end position="164"/>
    </location>
</feature>
<keyword evidence="4" id="KW-0378">Hydrolase</keyword>
<dbReference type="AlphaFoldDB" id="A0A8S2PW52"/>
<sequence length="213" mass="23623">MAASTENETLSPLLNILNGSNTTDKEVFVASTEGMLLSYSFLLVSALLCVYFGSYRSITHQDKQKKSGEKPEVLTAKDVMITVAKSFDAPIKLIFPQDLLESGIFAANKFAMLGLGDIVVPGAFIALLLRYDMTRKSKSPLYFNVSFVAYVIALLITVLILQIFKHGQPALLYIVPLCVGFPLLTALLCRDWTAMFAYEDHPTLNEEVEKKKE</sequence>
<proteinExistence type="inferred from homology"/>
<name>A0A8S2PW52_9BILA</name>
<dbReference type="GO" id="GO:0042500">
    <property type="term" value="F:aspartic endopeptidase activity, intramembrane cleaving"/>
    <property type="evidence" value="ECO:0007669"/>
    <property type="project" value="InterPro"/>
</dbReference>
<evidence type="ECO:0000256" key="2">
    <source>
        <dbReference type="ARBA" id="ARBA00006859"/>
    </source>
</evidence>
<feature type="transmembrane region" description="Helical" evidence="8">
    <location>
        <begin position="110"/>
        <end position="129"/>
    </location>
</feature>
<evidence type="ECO:0000313" key="9">
    <source>
        <dbReference type="EMBL" id="CAF4073088.1"/>
    </source>
</evidence>
<protein>
    <submittedName>
        <fullName evidence="9">Uncharacterized protein</fullName>
    </submittedName>
</protein>
<dbReference type="GO" id="GO:0098554">
    <property type="term" value="C:cytoplasmic side of endoplasmic reticulum membrane"/>
    <property type="evidence" value="ECO:0007669"/>
    <property type="project" value="TreeGrafter"/>
</dbReference>